<accession>A0A1E7JNT2</accession>
<evidence type="ECO:0000256" key="1">
    <source>
        <dbReference type="SAM" id="MobiDB-lite"/>
    </source>
</evidence>
<dbReference type="RefSeq" id="WP_070012978.1">
    <property type="nucleotide sequence ID" value="NZ_LJGS01000044.1"/>
</dbReference>
<dbReference type="AlphaFoldDB" id="A0A1E7JNT2"/>
<evidence type="ECO:0000313" key="2">
    <source>
        <dbReference type="EMBL" id="OEU89947.1"/>
    </source>
</evidence>
<organism evidence="2 3">
    <name type="scientific">Streptomyces abyssalis</name>
    <dbReference type="NCBI Taxonomy" id="933944"/>
    <lineage>
        <taxon>Bacteria</taxon>
        <taxon>Bacillati</taxon>
        <taxon>Actinomycetota</taxon>
        <taxon>Actinomycetes</taxon>
        <taxon>Kitasatosporales</taxon>
        <taxon>Streptomycetaceae</taxon>
        <taxon>Streptomyces</taxon>
    </lineage>
</organism>
<dbReference type="EMBL" id="LJGT01000038">
    <property type="protein sequence ID" value="OEU89947.1"/>
    <property type="molecule type" value="Genomic_DNA"/>
</dbReference>
<dbReference type="OrthoDB" id="9966657at2"/>
<dbReference type="Proteomes" id="UP000176087">
    <property type="component" value="Unassembled WGS sequence"/>
</dbReference>
<gene>
    <name evidence="2" type="ORF">AN215_09910</name>
</gene>
<reference evidence="2 3" key="1">
    <citation type="journal article" date="2016" name="Front. Microbiol.">
        <title>Comparative Genomics Analysis of Streptomyces Species Reveals Their Adaptation to the Marine Environment and Their Diversity at the Genomic Level.</title>
        <authorList>
            <person name="Tian X."/>
            <person name="Zhang Z."/>
            <person name="Yang T."/>
            <person name="Chen M."/>
            <person name="Li J."/>
            <person name="Chen F."/>
            <person name="Yang J."/>
            <person name="Li W."/>
            <person name="Zhang B."/>
            <person name="Zhang Z."/>
            <person name="Wu J."/>
            <person name="Zhang C."/>
            <person name="Long L."/>
            <person name="Xiao J."/>
        </authorList>
    </citation>
    <scope>NUCLEOTIDE SEQUENCE [LARGE SCALE GENOMIC DNA]</scope>
    <source>
        <strain evidence="2 3">SCSIO 10390</strain>
    </source>
</reference>
<comment type="caution">
    <text evidence="2">The sequence shown here is derived from an EMBL/GenBank/DDBJ whole genome shotgun (WGS) entry which is preliminary data.</text>
</comment>
<feature type="region of interest" description="Disordered" evidence="1">
    <location>
        <begin position="75"/>
        <end position="107"/>
    </location>
</feature>
<protein>
    <submittedName>
        <fullName evidence="2">Uncharacterized protein</fullName>
    </submittedName>
</protein>
<keyword evidence="3" id="KW-1185">Reference proteome</keyword>
<sequence>MKAALASGRPVTVNVYYVMHDGRVVSEQGPGDNAAHEVENHAGAVDMQTQNESVRTGDLEAEVDGKQTNIPVTFEVEGSEQDTGEVSDPLISPDRPVSPDRLIPVHR</sequence>
<evidence type="ECO:0000313" key="3">
    <source>
        <dbReference type="Proteomes" id="UP000176087"/>
    </source>
</evidence>
<name>A0A1E7JNT2_9ACTN</name>
<proteinExistence type="predicted"/>